<evidence type="ECO:0000256" key="7">
    <source>
        <dbReference type="ARBA" id="ARBA00023012"/>
    </source>
</evidence>
<keyword evidence="5 9" id="KW-0418">Kinase</keyword>
<dbReference type="OrthoDB" id="9797586at2"/>
<keyword evidence="7" id="KW-0902">Two-component regulatory system</keyword>
<gene>
    <name evidence="9" type="primary">gchK</name>
    <name evidence="9" type="ORF">MOHU_01640</name>
</gene>
<dbReference type="AlphaFoldDB" id="A0A2T0AY23"/>
<sequence length="184" mass="20149">MEELALHILDLLENALAAGARRIIVTITEDTERGLITIEVEDDGRGIEAEALAQVLDPFYTTRKTRKLGLGLPLFQATAAQCGGDLTLESRPGQGTRVVATLQLGHPDLPPLGDMGATIAAALSSEQEADIIYRHRRGQKEFQFSSSWLKLHLGEVPLNCGPVLDWVRRYINKGLAELHGGEDW</sequence>
<dbReference type="SUPFAM" id="SSF55874">
    <property type="entry name" value="ATPase domain of HSP90 chaperone/DNA topoisomerase II/histidine kinase"/>
    <property type="match status" value="1"/>
</dbReference>
<evidence type="ECO:0000313" key="9">
    <source>
        <dbReference type="EMBL" id="PRR75783.1"/>
    </source>
</evidence>
<dbReference type="Pfam" id="PF02518">
    <property type="entry name" value="HATPase_c"/>
    <property type="match status" value="1"/>
</dbReference>
<organism evidence="9 10">
    <name type="scientific">Neomoorella humiferrea</name>
    <dbReference type="NCBI Taxonomy" id="676965"/>
    <lineage>
        <taxon>Bacteria</taxon>
        <taxon>Bacillati</taxon>
        <taxon>Bacillota</taxon>
        <taxon>Clostridia</taxon>
        <taxon>Neomoorellales</taxon>
        <taxon>Neomoorellaceae</taxon>
        <taxon>Neomoorella</taxon>
    </lineage>
</organism>
<dbReference type="CDD" id="cd00075">
    <property type="entry name" value="HATPase"/>
    <property type="match status" value="1"/>
</dbReference>
<dbReference type="InterPro" id="IPR036890">
    <property type="entry name" value="HATPase_C_sf"/>
</dbReference>
<dbReference type="GO" id="GO:0005524">
    <property type="term" value="F:ATP binding"/>
    <property type="evidence" value="ECO:0007669"/>
    <property type="project" value="UniProtKB-KW"/>
</dbReference>
<keyword evidence="6" id="KW-0067">ATP-binding</keyword>
<dbReference type="PROSITE" id="PS50109">
    <property type="entry name" value="HIS_KIN"/>
    <property type="match status" value="1"/>
</dbReference>
<dbReference type="InterPro" id="IPR003594">
    <property type="entry name" value="HATPase_dom"/>
</dbReference>
<keyword evidence="3 9" id="KW-0808">Transferase</keyword>
<feature type="domain" description="Histidine kinase" evidence="8">
    <location>
        <begin position="1"/>
        <end position="106"/>
    </location>
</feature>
<dbReference type="InterPro" id="IPR005467">
    <property type="entry name" value="His_kinase_dom"/>
</dbReference>
<evidence type="ECO:0000256" key="3">
    <source>
        <dbReference type="ARBA" id="ARBA00022679"/>
    </source>
</evidence>
<dbReference type="Proteomes" id="UP000238415">
    <property type="component" value="Unassembled WGS sequence"/>
</dbReference>
<evidence type="ECO:0000256" key="2">
    <source>
        <dbReference type="ARBA" id="ARBA00012438"/>
    </source>
</evidence>
<comment type="catalytic activity">
    <reaction evidence="1">
        <text>ATP + protein L-histidine = ADP + protein N-phospho-L-histidine.</text>
        <dbReference type="EC" id="2.7.13.3"/>
    </reaction>
</comment>
<name>A0A2T0AY23_9FIRM</name>
<dbReference type="SMART" id="SM00387">
    <property type="entry name" value="HATPase_c"/>
    <property type="match status" value="1"/>
</dbReference>
<evidence type="ECO:0000256" key="6">
    <source>
        <dbReference type="ARBA" id="ARBA00022840"/>
    </source>
</evidence>
<dbReference type="InterPro" id="IPR050980">
    <property type="entry name" value="2C_sensor_his_kinase"/>
</dbReference>
<accession>A0A2T0AY23</accession>
<dbReference type="InterPro" id="IPR004358">
    <property type="entry name" value="Sig_transdc_His_kin-like_C"/>
</dbReference>
<evidence type="ECO:0000256" key="5">
    <source>
        <dbReference type="ARBA" id="ARBA00022777"/>
    </source>
</evidence>
<proteinExistence type="predicted"/>
<comment type="caution">
    <text evidence="9">The sequence shown here is derived from an EMBL/GenBank/DDBJ whole genome shotgun (WGS) entry which is preliminary data.</text>
</comment>
<evidence type="ECO:0000256" key="4">
    <source>
        <dbReference type="ARBA" id="ARBA00022741"/>
    </source>
</evidence>
<evidence type="ECO:0000256" key="1">
    <source>
        <dbReference type="ARBA" id="ARBA00000085"/>
    </source>
</evidence>
<evidence type="ECO:0000313" key="10">
    <source>
        <dbReference type="Proteomes" id="UP000238415"/>
    </source>
</evidence>
<dbReference type="Gene3D" id="3.30.565.10">
    <property type="entry name" value="Histidine kinase-like ATPase, C-terminal domain"/>
    <property type="match status" value="1"/>
</dbReference>
<dbReference type="GO" id="GO:0004673">
    <property type="term" value="F:protein histidine kinase activity"/>
    <property type="evidence" value="ECO:0007669"/>
    <property type="project" value="UniProtKB-EC"/>
</dbReference>
<dbReference type="EC" id="2.7.13.3" evidence="2"/>
<dbReference type="PANTHER" id="PTHR44936">
    <property type="entry name" value="SENSOR PROTEIN CREC"/>
    <property type="match status" value="1"/>
</dbReference>
<dbReference type="PRINTS" id="PR00344">
    <property type="entry name" value="BCTRLSENSOR"/>
</dbReference>
<dbReference type="EMBL" id="PVXM01000003">
    <property type="protein sequence ID" value="PRR75783.1"/>
    <property type="molecule type" value="Genomic_DNA"/>
</dbReference>
<dbReference type="GO" id="GO:0000160">
    <property type="term" value="P:phosphorelay signal transduction system"/>
    <property type="evidence" value="ECO:0007669"/>
    <property type="project" value="UniProtKB-KW"/>
</dbReference>
<evidence type="ECO:0000259" key="8">
    <source>
        <dbReference type="PROSITE" id="PS50109"/>
    </source>
</evidence>
<protein>
    <recommendedName>
        <fullName evidence="2">histidine kinase</fullName>
        <ecNumber evidence="2">2.7.13.3</ecNumber>
    </recommendedName>
</protein>
<dbReference type="RefSeq" id="WP_106004208.1">
    <property type="nucleotide sequence ID" value="NZ_CP136419.1"/>
</dbReference>
<dbReference type="PANTHER" id="PTHR44936:SF10">
    <property type="entry name" value="SENSOR PROTEIN RSTB"/>
    <property type="match status" value="1"/>
</dbReference>
<keyword evidence="10" id="KW-1185">Reference proteome</keyword>
<keyword evidence="4" id="KW-0547">Nucleotide-binding</keyword>
<reference evidence="9 10" key="1">
    <citation type="submission" date="2018-03" db="EMBL/GenBank/DDBJ databases">
        <title>Genome sequence of Moorella humiferrea DSM 23265.</title>
        <authorList>
            <person name="Poehlein A."/>
            <person name="Daniel R."/>
        </authorList>
    </citation>
    <scope>NUCLEOTIDE SEQUENCE [LARGE SCALE GENOMIC DNA]</scope>
    <source>
        <strain evidence="9 10">DSM 23265</strain>
    </source>
</reference>